<organism evidence="2 3">
    <name type="scientific">Eleutherodactylus coqui</name>
    <name type="common">Puerto Rican coqui</name>
    <dbReference type="NCBI Taxonomy" id="57060"/>
    <lineage>
        <taxon>Eukaryota</taxon>
        <taxon>Metazoa</taxon>
        <taxon>Chordata</taxon>
        <taxon>Craniata</taxon>
        <taxon>Vertebrata</taxon>
        <taxon>Euteleostomi</taxon>
        <taxon>Amphibia</taxon>
        <taxon>Batrachia</taxon>
        <taxon>Anura</taxon>
        <taxon>Neobatrachia</taxon>
        <taxon>Hyloidea</taxon>
        <taxon>Eleutherodactylidae</taxon>
        <taxon>Eleutherodactylinae</taxon>
        <taxon>Eleutherodactylus</taxon>
        <taxon>Eleutherodactylus</taxon>
    </lineage>
</organism>
<evidence type="ECO:0000256" key="1">
    <source>
        <dbReference type="SAM" id="MobiDB-lite"/>
    </source>
</evidence>
<dbReference type="Proteomes" id="UP000770717">
    <property type="component" value="Unassembled WGS sequence"/>
</dbReference>
<keyword evidence="3" id="KW-1185">Reference proteome</keyword>
<accession>A0A8J6E9S7</accession>
<sequence length="386" mass="43847">MAIFSLNFFNSNFTDADLNYGIKTLEEIKSEKQKDREMVKDDYTASPEIFVSPSNQIESISVLRTIKFRSKDSTTNLSLAQRLGKRKKFPGDSPLVSSGGDVLSAAKKTLSERLGRKNTPSTDSPEIHPKKVQISRPLKDRLGLPSEQSSIDAEIPVNKRNDFRIKTLQEIREEKANQRLEQEATGVHSQSKDKISIKSKFSSKPQTEIYIKSLSEIQAEKKLRQLKDGIQKQENTKDEKNTNADKEQEQNRDGNMAQNYTIPSETTRKQTDFNWKIEGEEKIKRPIINDHISSNFGTSKPPSTGFKGPKLNLLSIEKVRVKTLEEIRQEKALRLQQTAKSEKGKSVSQQQASLNHKKLMWFSKLPSKQLQGIGMNKIVFILQSVI</sequence>
<dbReference type="GO" id="GO:0016973">
    <property type="term" value="P:poly(A)+ mRNA export from nucleus"/>
    <property type="evidence" value="ECO:0007669"/>
    <property type="project" value="TreeGrafter"/>
</dbReference>
<feature type="compositionally biased region" description="Basic and acidic residues" evidence="1">
    <location>
        <begin position="228"/>
        <end position="252"/>
    </location>
</feature>
<evidence type="ECO:0000313" key="2">
    <source>
        <dbReference type="EMBL" id="KAG9463418.1"/>
    </source>
</evidence>
<feature type="region of interest" description="Disordered" evidence="1">
    <location>
        <begin position="228"/>
        <end position="272"/>
    </location>
</feature>
<dbReference type="AlphaFoldDB" id="A0A8J6E9S7"/>
<dbReference type="OrthoDB" id="5395350at2759"/>
<proteinExistence type="predicted"/>
<dbReference type="PANTHER" id="PTHR15725:SF14">
    <property type="entry name" value="ZINC FINGER CCCH DOMAIN-CONTAINING PROTEIN 11A"/>
    <property type="match status" value="1"/>
</dbReference>
<feature type="compositionally biased region" description="Polar residues" evidence="1">
    <location>
        <begin position="256"/>
        <end position="265"/>
    </location>
</feature>
<gene>
    <name evidence="2" type="ORF">GDO78_021772</name>
</gene>
<comment type="caution">
    <text evidence="2">The sequence shown here is derived from an EMBL/GenBank/DDBJ whole genome shotgun (WGS) entry which is preliminary data.</text>
</comment>
<reference evidence="2" key="1">
    <citation type="thesis" date="2020" institute="ProQuest LLC" country="789 East Eisenhower Parkway, Ann Arbor, MI, USA">
        <title>Comparative Genomics and Chromosome Evolution.</title>
        <authorList>
            <person name="Mudd A.B."/>
        </authorList>
    </citation>
    <scope>NUCLEOTIDE SEQUENCE</scope>
    <source>
        <strain evidence="2">HN-11 Male</strain>
        <tissue evidence="2">Kidney and liver</tissue>
    </source>
</reference>
<evidence type="ECO:0000313" key="3">
    <source>
        <dbReference type="Proteomes" id="UP000770717"/>
    </source>
</evidence>
<name>A0A8J6E9S7_ELECQ</name>
<protein>
    <submittedName>
        <fullName evidence="2">Uncharacterized protein</fullName>
    </submittedName>
</protein>
<dbReference type="PANTHER" id="PTHR15725">
    <property type="entry name" value="ZN-FINGER, C-X8-C-X5-C-X3-H TYPE-CONTAINING"/>
    <property type="match status" value="1"/>
</dbReference>
<feature type="region of interest" description="Disordered" evidence="1">
    <location>
        <begin position="110"/>
        <end position="137"/>
    </location>
</feature>
<dbReference type="EMBL" id="WNTK01006908">
    <property type="protein sequence ID" value="KAG9463418.1"/>
    <property type="molecule type" value="Genomic_DNA"/>
</dbReference>